<gene>
    <name evidence="2" type="ORF">GAK31_00425</name>
</gene>
<protein>
    <submittedName>
        <fullName evidence="2">Uncharacterized protein</fullName>
    </submittedName>
</protein>
<dbReference type="EMBL" id="WNDS01000001">
    <property type="protein sequence ID" value="KAF1017166.1"/>
    <property type="molecule type" value="Genomic_DNA"/>
</dbReference>
<sequence>MNMIPFQGLLAATLLACSLGLAALAHAAETAPASCVPLTGEQQIVRAGADKNVLLRSGADHYIVHFRNSCQSAVLATRISFKTDGAEATELCDGGRSKLDTGRGSCEVSSIEPIDAEKFTREARRRTR</sequence>
<organism evidence="2 3">
    <name type="scientific">Stenotrophomonas maltophilia</name>
    <name type="common">Pseudomonas maltophilia</name>
    <name type="synonym">Xanthomonas maltophilia</name>
    <dbReference type="NCBI Taxonomy" id="40324"/>
    <lineage>
        <taxon>Bacteria</taxon>
        <taxon>Pseudomonadati</taxon>
        <taxon>Pseudomonadota</taxon>
        <taxon>Gammaproteobacteria</taxon>
        <taxon>Lysobacterales</taxon>
        <taxon>Lysobacteraceae</taxon>
        <taxon>Stenotrophomonas</taxon>
        <taxon>Stenotrophomonas maltophilia group</taxon>
    </lineage>
</organism>
<evidence type="ECO:0000313" key="2">
    <source>
        <dbReference type="EMBL" id="KAF1017166.1"/>
    </source>
</evidence>
<dbReference type="Proteomes" id="UP000487117">
    <property type="component" value="Unassembled WGS sequence"/>
</dbReference>
<accession>A0A7V8FJF8</accession>
<evidence type="ECO:0000256" key="1">
    <source>
        <dbReference type="SAM" id="SignalP"/>
    </source>
</evidence>
<dbReference type="AlphaFoldDB" id="A0A7V8FJF8"/>
<comment type="caution">
    <text evidence="2">The sequence shown here is derived from an EMBL/GenBank/DDBJ whole genome shotgun (WGS) entry which is preliminary data.</text>
</comment>
<proteinExistence type="predicted"/>
<keyword evidence="1" id="KW-0732">Signal</keyword>
<feature type="signal peptide" evidence="1">
    <location>
        <begin position="1"/>
        <end position="27"/>
    </location>
</feature>
<evidence type="ECO:0000313" key="3">
    <source>
        <dbReference type="Proteomes" id="UP000487117"/>
    </source>
</evidence>
<name>A0A7V8FJF8_STEMA</name>
<feature type="chain" id="PRO_5030667817" evidence="1">
    <location>
        <begin position="28"/>
        <end position="128"/>
    </location>
</feature>
<reference evidence="3" key="1">
    <citation type="journal article" date="2020" name="MBio">
        <title>Horizontal gene transfer to a defensive symbiont with a reduced genome amongst a multipartite beetle microbiome.</title>
        <authorList>
            <person name="Waterworth S.C."/>
            <person name="Florez L.V."/>
            <person name="Rees E.R."/>
            <person name="Hertweck C."/>
            <person name="Kaltenpoth M."/>
            <person name="Kwan J.C."/>
        </authorList>
    </citation>
    <scope>NUCLEOTIDE SEQUENCE [LARGE SCALE GENOMIC DNA]</scope>
</reference>